<dbReference type="OrthoDB" id="19092at2759"/>
<feature type="compositionally biased region" description="Acidic residues" evidence="3">
    <location>
        <begin position="107"/>
        <end position="124"/>
    </location>
</feature>
<dbReference type="GO" id="GO:0030447">
    <property type="term" value="P:filamentous growth"/>
    <property type="evidence" value="ECO:0007669"/>
    <property type="project" value="UniProtKB-ARBA"/>
</dbReference>
<dbReference type="FunFam" id="2.30.30.40:FF:000283">
    <property type="entry name" value="NAP1-binding protein 2"/>
    <property type="match status" value="1"/>
</dbReference>
<feature type="compositionally biased region" description="Basic and acidic residues" evidence="3">
    <location>
        <begin position="125"/>
        <end position="146"/>
    </location>
</feature>
<dbReference type="SMART" id="SM00326">
    <property type="entry name" value="SH3"/>
    <property type="match status" value="1"/>
</dbReference>
<reference evidence="5 6" key="1">
    <citation type="journal article" date="2009" name="Nature">
        <title>Evolution of pathogenicity and sexual reproduction in eight Candida genomes.</title>
        <authorList>
            <person name="Butler G."/>
            <person name="Rasmussen M.D."/>
            <person name="Lin M.F."/>
            <person name="Santos M.A."/>
            <person name="Sakthikumar S."/>
            <person name="Munro C.A."/>
            <person name="Rheinbay E."/>
            <person name="Grabherr M."/>
            <person name="Forche A."/>
            <person name="Reedy J.L."/>
            <person name="Agrafioti I."/>
            <person name="Arnaud M.B."/>
            <person name="Bates S."/>
            <person name="Brown A.J."/>
            <person name="Brunke S."/>
            <person name="Costanzo M.C."/>
            <person name="Fitzpatrick D.A."/>
            <person name="de Groot P.W."/>
            <person name="Harris D."/>
            <person name="Hoyer L.L."/>
            <person name="Hube B."/>
            <person name="Klis F.M."/>
            <person name="Kodira C."/>
            <person name="Lennard N."/>
            <person name="Logue M.E."/>
            <person name="Martin R."/>
            <person name="Neiman A.M."/>
            <person name="Nikolaou E."/>
            <person name="Quail M.A."/>
            <person name="Quinn J."/>
            <person name="Santos M.C."/>
            <person name="Schmitzberger F.F."/>
            <person name="Sherlock G."/>
            <person name="Shah P."/>
            <person name="Silverstein K.A."/>
            <person name="Skrzypek M.S."/>
            <person name="Soll D."/>
            <person name="Staggs R."/>
            <person name="Stansfield I."/>
            <person name="Stumpf M.P."/>
            <person name="Sudbery P.E."/>
            <person name="Srikantha T."/>
            <person name="Zeng Q."/>
            <person name="Berman J."/>
            <person name="Berriman M."/>
            <person name="Heitman J."/>
            <person name="Gow N.A."/>
            <person name="Lorenz M.C."/>
            <person name="Birren B.W."/>
            <person name="Kellis M."/>
            <person name="Cuomo C.A."/>
        </authorList>
    </citation>
    <scope>NUCLEOTIDE SEQUENCE [LARGE SCALE GENOMIC DNA]</scope>
    <source>
        <strain evidence="6">ATCC MYA-3404 / T1</strain>
    </source>
</reference>
<dbReference type="GeneID" id="8296251"/>
<accession>C5MJK9</accession>
<keyword evidence="6" id="KW-1185">Reference proteome</keyword>
<dbReference type="STRING" id="294747.C5MJK9"/>
<dbReference type="AlphaFoldDB" id="C5MJK9"/>
<protein>
    <recommendedName>
        <fullName evidence="4">SH3 domain-containing protein</fullName>
    </recommendedName>
</protein>
<dbReference type="Proteomes" id="UP000002037">
    <property type="component" value="Unassembled WGS sequence"/>
</dbReference>
<evidence type="ECO:0000256" key="2">
    <source>
        <dbReference type="PROSITE-ProRule" id="PRU00192"/>
    </source>
</evidence>
<dbReference type="InterPro" id="IPR001452">
    <property type="entry name" value="SH3_domain"/>
</dbReference>
<proteinExistence type="predicted"/>
<dbReference type="RefSeq" id="XP_002547820.1">
    <property type="nucleotide sequence ID" value="XM_002547774.1"/>
</dbReference>
<sequence length="146" mass="16960">MNNIITPDEINCKARAIFDFNAENDNEISLIEGQIIWISYRHGQGWLVAEDPENGENGLVPEEYVEIIRDIELGVGLNGDQDDEDVPKRFMSEIFGDDDDVNTRQTEEEDSEWVDTDEEEEEEKEQQHQREGEEEEISMKLKNVEI</sequence>
<gene>
    <name evidence="5" type="ORF">CTRG_06252</name>
</gene>
<evidence type="ECO:0000313" key="5">
    <source>
        <dbReference type="EMBL" id="EER30088.1"/>
    </source>
</evidence>
<feature type="region of interest" description="Disordered" evidence="3">
    <location>
        <begin position="93"/>
        <end position="146"/>
    </location>
</feature>
<feature type="domain" description="SH3" evidence="4">
    <location>
        <begin position="9"/>
        <end position="70"/>
    </location>
</feature>
<dbReference type="PROSITE" id="PS50002">
    <property type="entry name" value="SH3"/>
    <property type="match status" value="1"/>
</dbReference>
<evidence type="ECO:0000256" key="1">
    <source>
        <dbReference type="ARBA" id="ARBA00022443"/>
    </source>
</evidence>
<dbReference type="InterPro" id="IPR036028">
    <property type="entry name" value="SH3-like_dom_sf"/>
</dbReference>
<dbReference type="SUPFAM" id="SSF50044">
    <property type="entry name" value="SH3-domain"/>
    <property type="match status" value="1"/>
</dbReference>
<keyword evidence="1 2" id="KW-0728">SH3 domain</keyword>
<dbReference type="eggNOG" id="ENOG502RZ32">
    <property type="taxonomic scope" value="Eukaryota"/>
</dbReference>
<name>C5MJK9_CANTT</name>
<organism evidence="5 6">
    <name type="scientific">Candida tropicalis (strain ATCC MYA-3404 / T1)</name>
    <name type="common">Yeast</name>
    <dbReference type="NCBI Taxonomy" id="294747"/>
    <lineage>
        <taxon>Eukaryota</taxon>
        <taxon>Fungi</taxon>
        <taxon>Dikarya</taxon>
        <taxon>Ascomycota</taxon>
        <taxon>Saccharomycotina</taxon>
        <taxon>Pichiomycetes</taxon>
        <taxon>Debaryomycetaceae</taxon>
        <taxon>Candida/Lodderomyces clade</taxon>
        <taxon>Candida</taxon>
    </lineage>
</organism>
<evidence type="ECO:0000313" key="6">
    <source>
        <dbReference type="Proteomes" id="UP000002037"/>
    </source>
</evidence>
<dbReference type="KEGG" id="ctp:CTRG_06252"/>
<dbReference type="Pfam" id="PF07653">
    <property type="entry name" value="SH3_2"/>
    <property type="match status" value="1"/>
</dbReference>
<dbReference type="VEuPathDB" id="FungiDB:CTRG_06252"/>
<dbReference type="Gene3D" id="2.30.30.40">
    <property type="entry name" value="SH3 Domains"/>
    <property type="match status" value="1"/>
</dbReference>
<evidence type="ECO:0000256" key="3">
    <source>
        <dbReference type="SAM" id="MobiDB-lite"/>
    </source>
</evidence>
<evidence type="ECO:0000259" key="4">
    <source>
        <dbReference type="PROSITE" id="PS50002"/>
    </source>
</evidence>
<dbReference type="EMBL" id="GG692415">
    <property type="protein sequence ID" value="EER30088.1"/>
    <property type="molecule type" value="Genomic_DNA"/>
</dbReference>